<protein>
    <submittedName>
        <fullName evidence="1">Uncharacterized protein</fullName>
    </submittedName>
</protein>
<dbReference type="Proteomes" id="UP001604277">
    <property type="component" value="Unassembled WGS sequence"/>
</dbReference>
<comment type="caution">
    <text evidence="1">The sequence shown here is derived from an EMBL/GenBank/DDBJ whole genome shotgun (WGS) entry which is preliminary data.</text>
</comment>
<accession>A0ABD1XAE1</accession>
<evidence type="ECO:0000313" key="1">
    <source>
        <dbReference type="EMBL" id="KAL2558945.1"/>
    </source>
</evidence>
<name>A0ABD1XAE1_9LAMI</name>
<dbReference type="AlphaFoldDB" id="A0ABD1XAE1"/>
<gene>
    <name evidence="1" type="ORF">Fot_03684</name>
</gene>
<keyword evidence="2" id="KW-1185">Reference proteome</keyword>
<evidence type="ECO:0000313" key="2">
    <source>
        <dbReference type="Proteomes" id="UP001604277"/>
    </source>
</evidence>
<organism evidence="1 2">
    <name type="scientific">Forsythia ovata</name>
    <dbReference type="NCBI Taxonomy" id="205694"/>
    <lineage>
        <taxon>Eukaryota</taxon>
        <taxon>Viridiplantae</taxon>
        <taxon>Streptophyta</taxon>
        <taxon>Embryophyta</taxon>
        <taxon>Tracheophyta</taxon>
        <taxon>Spermatophyta</taxon>
        <taxon>Magnoliopsida</taxon>
        <taxon>eudicotyledons</taxon>
        <taxon>Gunneridae</taxon>
        <taxon>Pentapetalae</taxon>
        <taxon>asterids</taxon>
        <taxon>lamiids</taxon>
        <taxon>Lamiales</taxon>
        <taxon>Oleaceae</taxon>
        <taxon>Forsythieae</taxon>
        <taxon>Forsythia</taxon>
    </lineage>
</organism>
<reference evidence="2" key="1">
    <citation type="submission" date="2024-07" db="EMBL/GenBank/DDBJ databases">
        <title>Two chromosome-level genome assemblies of Korean endemic species Abeliophyllum distichum and Forsythia ovata (Oleaceae).</title>
        <authorList>
            <person name="Jang H."/>
        </authorList>
    </citation>
    <scope>NUCLEOTIDE SEQUENCE [LARGE SCALE GENOMIC DNA]</scope>
</reference>
<sequence length="124" mass="13739">MRDARRAKRGGVLTYFQRTEGSIPSPRGVGWVSNQGIKWTPLQRAVWLTPSFSYGEWTTLSGADGGFFLLNVGVWTSSQGDGVWTHFTRDGELTSSQWTNGRTSSFPFGVQTFSKRTGVWTPSA</sequence>
<proteinExistence type="predicted"/>
<dbReference type="EMBL" id="JBFOLJ010000001">
    <property type="protein sequence ID" value="KAL2558945.1"/>
    <property type="molecule type" value="Genomic_DNA"/>
</dbReference>